<dbReference type="EMBL" id="LR900076">
    <property type="protein sequence ID" value="CAD7244091.1"/>
    <property type="molecule type" value="Genomic_DNA"/>
</dbReference>
<dbReference type="GO" id="GO:0005525">
    <property type="term" value="F:GTP binding"/>
    <property type="evidence" value="ECO:0007669"/>
    <property type="project" value="UniProtKB-KW"/>
</dbReference>
<dbReference type="PROSITE" id="PS51421">
    <property type="entry name" value="RAS"/>
    <property type="match status" value="1"/>
</dbReference>
<evidence type="ECO:0000256" key="3">
    <source>
        <dbReference type="ARBA" id="ARBA00023134"/>
    </source>
</evidence>
<dbReference type="SMART" id="SM00173">
    <property type="entry name" value="RAS"/>
    <property type="match status" value="1"/>
</dbReference>
<protein>
    <recommendedName>
        <fullName evidence="6">Cell division control protein 42</fullName>
    </recommendedName>
</protein>
<dbReference type="OrthoDB" id="8830751at2759"/>
<dbReference type="Gene3D" id="3.40.50.300">
    <property type="entry name" value="P-loop containing nucleotide triphosphate hydrolases"/>
    <property type="match status" value="1"/>
</dbReference>
<keyword evidence="2" id="KW-0547">Nucleotide-binding</keyword>
<evidence type="ECO:0008006" key="6">
    <source>
        <dbReference type="Google" id="ProtNLM"/>
    </source>
</evidence>
<dbReference type="InterPro" id="IPR027417">
    <property type="entry name" value="P-loop_NTPase"/>
</dbReference>
<keyword evidence="5" id="KW-1185">Reference proteome</keyword>
<dbReference type="InterPro" id="IPR001806">
    <property type="entry name" value="Small_GTPase"/>
</dbReference>
<accession>A0A7R9A605</accession>
<sequence length="191" mass="21430">MQSIKCVAVGDKAAGTTWLLDSYTRNDSSPEHIPRAYDDYTPTVMIAGVPHLLHLHDTAEQADYDHLRHLSYPQTDVFLVCFSVASPSSFESVRERWVPDVTHHCPKTPFLLVGTKIDLRDDAATLEELAENEQKPITVKQGDKLAKKLKAVKYVECSALTREGLKNVFDEAILVALRSKEPAKIRKCELL</sequence>
<dbReference type="PRINTS" id="PR00449">
    <property type="entry name" value="RASTRNSFRMNG"/>
</dbReference>
<evidence type="ECO:0000313" key="4">
    <source>
        <dbReference type="EMBL" id="CAD7244091.1"/>
    </source>
</evidence>
<proteinExistence type="inferred from homology"/>
<dbReference type="PROSITE" id="PS51419">
    <property type="entry name" value="RAB"/>
    <property type="match status" value="1"/>
</dbReference>
<reference evidence="4" key="1">
    <citation type="submission" date="2020-11" db="EMBL/GenBank/DDBJ databases">
        <authorList>
            <person name="Tran Van P."/>
        </authorList>
    </citation>
    <scope>NUCLEOTIDE SEQUENCE</scope>
</reference>
<dbReference type="NCBIfam" id="TIGR00231">
    <property type="entry name" value="small_GTP"/>
    <property type="match status" value="1"/>
</dbReference>
<dbReference type="SUPFAM" id="SSF52540">
    <property type="entry name" value="P-loop containing nucleoside triphosphate hydrolases"/>
    <property type="match status" value="1"/>
</dbReference>
<evidence type="ECO:0000256" key="1">
    <source>
        <dbReference type="ARBA" id="ARBA00010142"/>
    </source>
</evidence>
<dbReference type="GO" id="GO:0022412">
    <property type="term" value="P:cellular process involved in reproduction in multicellular organism"/>
    <property type="evidence" value="ECO:0007669"/>
    <property type="project" value="UniProtKB-ARBA"/>
</dbReference>
<organism evidence="4">
    <name type="scientific">Darwinula stevensoni</name>
    <dbReference type="NCBI Taxonomy" id="69355"/>
    <lineage>
        <taxon>Eukaryota</taxon>
        <taxon>Metazoa</taxon>
        <taxon>Ecdysozoa</taxon>
        <taxon>Arthropoda</taxon>
        <taxon>Crustacea</taxon>
        <taxon>Oligostraca</taxon>
        <taxon>Ostracoda</taxon>
        <taxon>Podocopa</taxon>
        <taxon>Podocopida</taxon>
        <taxon>Darwinulocopina</taxon>
        <taxon>Darwinuloidea</taxon>
        <taxon>Darwinulidae</taxon>
        <taxon>Darwinula</taxon>
    </lineage>
</organism>
<dbReference type="GO" id="GO:0007264">
    <property type="term" value="P:small GTPase-mediated signal transduction"/>
    <property type="evidence" value="ECO:0007669"/>
    <property type="project" value="InterPro"/>
</dbReference>
<dbReference type="EMBL" id="CAJPEV010000559">
    <property type="protein sequence ID" value="CAG0886461.1"/>
    <property type="molecule type" value="Genomic_DNA"/>
</dbReference>
<dbReference type="GO" id="GO:0035006">
    <property type="term" value="P:melanization defense response"/>
    <property type="evidence" value="ECO:0007669"/>
    <property type="project" value="UniProtKB-ARBA"/>
</dbReference>
<dbReference type="SMART" id="SM00174">
    <property type="entry name" value="RHO"/>
    <property type="match status" value="1"/>
</dbReference>
<comment type="similarity">
    <text evidence="1">Belongs to the small GTPase superfamily. Rho family.</text>
</comment>
<evidence type="ECO:0000256" key="2">
    <source>
        <dbReference type="ARBA" id="ARBA00022741"/>
    </source>
</evidence>
<dbReference type="PROSITE" id="PS51420">
    <property type="entry name" value="RHO"/>
    <property type="match status" value="1"/>
</dbReference>
<dbReference type="GO" id="GO:0003006">
    <property type="term" value="P:developmental process involved in reproduction"/>
    <property type="evidence" value="ECO:0007669"/>
    <property type="project" value="UniProtKB-ARBA"/>
</dbReference>
<dbReference type="SMART" id="SM00175">
    <property type="entry name" value="RAB"/>
    <property type="match status" value="1"/>
</dbReference>
<dbReference type="FunFam" id="3.40.50.300:FF:001179">
    <property type="entry name" value="Rho family GTPase"/>
    <property type="match status" value="1"/>
</dbReference>
<dbReference type="PANTHER" id="PTHR24072">
    <property type="entry name" value="RHO FAMILY GTPASE"/>
    <property type="match status" value="1"/>
</dbReference>
<keyword evidence="3" id="KW-0342">GTP-binding</keyword>
<dbReference type="GO" id="GO:0003924">
    <property type="term" value="F:GTPase activity"/>
    <property type="evidence" value="ECO:0007669"/>
    <property type="project" value="InterPro"/>
</dbReference>
<dbReference type="Proteomes" id="UP000677054">
    <property type="component" value="Unassembled WGS sequence"/>
</dbReference>
<dbReference type="InterPro" id="IPR005225">
    <property type="entry name" value="Small_GTP-bd"/>
</dbReference>
<evidence type="ECO:0000313" key="5">
    <source>
        <dbReference type="Proteomes" id="UP000677054"/>
    </source>
</evidence>
<name>A0A7R9A605_9CRUS</name>
<dbReference type="Pfam" id="PF00071">
    <property type="entry name" value="Ras"/>
    <property type="match status" value="1"/>
</dbReference>
<dbReference type="AlphaFoldDB" id="A0A7R9A605"/>
<gene>
    <name evidence="4" type="ORF">DSTB1V02_LOCUS3995</name>
</gene>
<dbReference type="InterPro" id="IPR003578">
    <property type="entry name" value="Small_GTPase_Rho"/>
</dbReference>
<dbReference type="GO" id="GO:0001667">
    <property type="term" value="P:ameboidal-type cell migration"/>
    <property type="evidence" value="ECO:0007669"/>
    <property type="project" value="UniProtKB-ARBA"/>
</dbReference>
<dbReference type="GO" id="GO:0035099">
    <property type="term" value="P:hemocyte migration"/>
    <property type="evidence" value="ECO:0007669"/>
    <property type="project" value="UniProtKB-ARBA"/>
</dbReference>